<reference evidence="2 3" key="2">
    <citation type="journal article" date="2010" name="Stand. Genomic Sci.">
        <title>Complete genome sequence of Sebaldella termitidis type strain (NCTC 11300).</title>
        <authorList>
            <person name="Harmon-Smith M."/>
            <person name="Celia L."/>
            <person name="Chertkov O."/>
            <person name="Lapidus A."/>
            <person name="Copeland A."/>
            <person name="Glavina Del Rio T."/>
            <person name="Nolan M."/>
            <person name="Lucas S."/>
            <person name="Tice H."/>
            <person name="Cheng J.F."/>
            <person name="Han C."/>
            <person name="Detter J.C."/>
            <person name="Bruce D."/>
            <person name="Goodwin L."/>
            <person name="Pitluck S."/>
            <person name="Pati A."/>
            <person name="Liolios K."/>
            <person name="Ivanova N."/>
            <person name="Mavromatis K."/>
            <person name="Mikhailova N."/>
            <person name="Chen A."/>
            <person name="Palaniappan K."/>
            <person name="Land M."/>
            <person name="Hauser L."/>
            <person name="Chang Y.J."/>
            <person name="Jeffries C.D."/>
            <person name="Brettin T."/>
            <person name="Goker M."/>
            <person name="Beck B."/>
            <person name="Bristow J."/>
            <person name="Eisen J.A."/>
            <person name="Markowitz V."/>
            <person name="Hugenholtz P."/>
            <person name="Kyrpides N.C."/>
            <person name="Klenk H.P."/>
            <person name="Chen F."/>
        </authorList>
    </citation>
    <scope>NUCLEOTIDE SEQUENCE [LARGE SCALE GENOMIC DNA]</scope>
    <source>
        <strain evidence="3">ATCC 33386 / NCTC 11300</strain>
    </source>
</reference>
<keyword evidence="1" id="KW-0472">Membrane</keyword>
<keyword evidence="1" id="KW-1133">Transmembrane helix</keyword>
<reference evidence="3" key="1">
    <citation type="submission" date="2009-09" db="EMBL/GenBank/DDBJ databases">
        <title>The complete chromosome of Sebaldella termitidis ATCC 33386.</title>
        <authorList>
            <consortium name="US DOE Joint Genome Institute (JGI-PGF)"/>
            <person name="Lucas S."/>
            <person name="Copeland A."/>
            <person name="Lapidus A."/>
            <person name="Glavina del Rio T."/>
            <person name="Dalin E."/>
            <person name="Tice H."/>
            <person name="Bruce D."/>
            <person name="Goodwin L."/>
            <person name="Pitluck S."/>
            <person name="Kyrpides N."/>
            <person name="Mavromatis K."/>
            <person name="Ivanova N."/>
            <person name="Mikhailova N."/>
            <person name="Sims D."/>
            <person name="Meincke L."/>
            <person name="Brettin T."/>
            <person name="Detter J.C."/>
            <person name="Han C."/>
            <person name="Larimer F."/>
            <person name="Land M."/>
            <person name="Hauser L."/>
            <person name="Markowitz V."/>
            <person name="Cheng J.F."/>
            <person name="Hugenholtz P."/>
            <person name="Woyke T."/>
            <person name="Wu D."/>
            <person name="Eisen J.A."/>
        </authorList>
    </citation>
    <scope>NUCLEOTIDE SEQUENCE [LARGE SCALE GENOMIC DNA]</scope>
    <source>
        <strain evidence="3">ATCC 33386 / NCTC 11300</strain>
    </source>
</reference>
<protein>
    <submittedName>
        <fullName evidence="2">Uncharacterized protein</fullName>
    </submittedName>
</protein>
<dbReference type="HOGENOM" id="CLU_3047886_0_0_0"/>
<feature type="transmembrane region" description="Helical" evidence="1">
    <location>
        <begin position="7"/>
        <end position="24"/>
    </location>
</feature>
<evidence type="ECO:0000313" key="2">
    <source>
        <dbReference type="EMBL" id="ACZ10930.1"/>
    </source>
</evidence>
<evidence type="ECO:0000256" key="1">
    <source>
        <dbReference type="SAM" id="Phobius"/>
    </source>
</evidence>
<dbReference type="STRING" id="526218.Sterm_4098"/>
<keyword evidence="3" id="KW-1185">Reference proteome</keyword>
<sequence length="54" mass="6260">MKKHTDFIFFFTVVFFLGIFAVFLEKAEAHKNNSAIVREIKELEVKEADGNKVL</sequence>
<dbReference type="KEGG" id="str:Sterm_4098"/>
<accession>D1AGH8</accession>
<gene>
    <name evidence="2" type="ordered locus">Sterm_4098</name>
</gene>
<evidence type="ECO:0000313" key="3">
    <source>
        <dbReference type="Proteomes" id="UP000000845"/>
    </source>
</evidence>
<keyword evidence="1" id="KW-0812">Transmembrane</keyword>
<dbReference type="EMBL" id="CP001739">
    <property type="protein sequence ID" value="ACZ10930.1"/>
    <property type="molecule type" value="Genomic_DNA"/>
</dbReference>
<dbReference type="AlphaFoldDB" id="D1AGH8"/>
<name>D1AGH8_SEBTE</name>
<organism evidence="2 3">
    <name type="scientific">Sebaldella termitidis (strain ATCC 33386 / NCTC 11300)</name>
    <dbReference type="NCBI Taxonomy" id="526218"/>
    <lineage>
        <taxon>Bacteria</taxon>
        <taxon>Fusobacteriati</taxon>
        <taxon>Fusobacteriota</taxon>
        <taxon>Fusobacteriia</taxon>
        <taxon>Fusobacteriales</taxon>
        <taxon>Leptotrichiaceae</taxon>
        <taxon>Sebaldella</taxon>
    </lineage>
</organism>
<dbReference type="RefSeq" id="WP_012863505.1">
    <property type="nucleotide sequence ID" value="NC_013517.1"/>
</dbReference>
<proteinExistence type="predicted"/>
<dbReference type="Proteomes" id="UP000000845">
    <property type="component" value="Chromosome"/>
</dbReference>